<reference evidence="2 3" key="1">
    <citation type="submission" date="2019-05" db="EMBL/GenBank/DDBJ databases">
        <title>Another draft genome of Portunus trituberculatus and its Hox gene families provides insights of decapod evolution.</title>
        <authorList>
            <person name="Jeong J.-H."/>
            <person name="Song I."/>
            <person name="Kim S."/>
            <person name="Choi T."/>
            <person name="Kim D."/>
            <person name="Ryu S."/>
            <person name="Kim W."/>
        </authorList>
    </citation>
    <scope>NUCLEOTIDE SEQUENCE [LARGE SCALE GENOMIC DNA]</scope>
    <source>
        <tissue evidence="2">Muscle</tissue>
    </source>
</reference>
<accession>A0A5B7JCG0</accession>
<organism evidence="2 3">
    <name type="scientific">Portunus trituberculatus</name>
    <name type="common">Swimming crab</name>
    <name type="synonym">Neptunus trituberculatus</name>
    <dbReference type="NCBI Taxonomy" id="210409"/>
    <lineage>
        <taxon>Eukaryota</taxon>
        <taxon>Metazoa</taxon>
        <taxon>Ecdysozoa</taxon>
        <taxon>Arthropoda</taxon>
        <taxon>Crustacea</taxon>
        <taxon>Multicrustacea</taxon>
        <taxon>Malacostraca</taxon>
        <taxon>Eumalacostraca</taxon>
        <taxon>Eucarida</taxon>
        <taxon>Decapoda</taxon>
        <taxon>Pleocyemata</taxon>
        <taxon>Brachyura</taxon>
        <taxon>Eubrachyura</taxon>
        <taxon>Portunoidea</taxon>
        <taxon>Portunidae</taxon>
        <taxon>Portuninae</taxon>
        <taxon>Portunus</taxon>
    </lineage>
</organism>
<name>A0A5B7JCG0_PORTR</name>
<dbReference type="Proteomes" id="UP000324222">
    <property type="component" value="Unassembled WGS sequence"/>
</dbReference>
<feature type="region of interest" description="Disordered" evidence="1">
    <location>
        <begin position="1"/>
        <end position="25"/>
    </location>
</feature>
<sequence length="177" mass="19885">MAWKSNLLETPKERRSIRSSRREARNGFTPLEDHIAISSDSSKNIEASYWSQPLWNPEVEAEVAEERLEMDLLLGKIQDSRNRLREEQEGPPKDTTTQDPSSGYFKASRDVTKLCCTLPLSHSPKHSLVERLPPRQTRFNRLPASFIVSTSSTSASSPSSSSCPIIALLRLPSHLPT</sequence>
<evidence type="ECO:0000313" key="3">
    <source>
        <dbReference type="Proteomes" id="UP000324222"/>
    </source>
</evidence>
<evidence type="ECO:0000256" key="1">
    <source>
        <dbReference type="SAM" id="MobiDB-lite"/>
    </source>
</evidence>
<feature type="compositionally biased region" description="Basic and acidic residues" evidence="1">
    <location>
        <begin position="79"/>
        <end position="92"/>
    </location>
</feature>
<protein>
    <submittedName>
        <fullName evidence="2">Uncharacterized protein</fullName>
    </submittedName>
</protein>
<dbReference type="EMBL" id="VSRR010102906">
    <property type="protein sequence ID" value="MPC95621.1"/>
    <property type="molecule type" value="Genomic_DNA"/>
</dbReference>
<dbReference type="AlphaFoldDB" id="A0A5B7JCG0"/>
<feature type="region of interest" description="Disordered" evidence="1">
    <location>
        <begin position="79"/>
        <end position="104"/>
    </location>
</feature>
<evidence type="ECO:0000313" key="2">
    <source>
        <dbReference type="EMBL" id="MPC95621.1"/>
    </source>
</evidence>
<feature type="compositionally biased region" description="Basic and acidic residues" evidence="1">
    <location>
        <begin position="10"/>
        <end position="25"/>
    </location>
</feature>
<gene>
    <name evidence="2" type="ORF">E2C01_090840</name>
</gene>
<comment type="caution">
    <text evidence="2">The sequence shown here is derived from an EMBL/GenBank/DDBJ whole genome shotgun (WGS) entry which is preliminary data.</text>
</comment>
<proteinExistence type="predicted"/>
<keyword evidence="3" id="KW-1185">Reference proteome</keyword>